<accession>A0A4Q4KPQ2</accession>
<evidence type="ECO:0000256" key="4">
    <source>
        <dbReference type="ARBA" id="ARBA00022679"/>
    </source>
</evidence>
<dbReference type="Proteomes" id="UP000293952">
    <property type="component" value="Unassembled WGS sequence"/>
</dbReference>
<dbReference type="InterPro" id="IPR013655">
    <property type="entry name" value="PAS_fold_3"/>
</dbReference>
<feature type="coiled-coil region" evidence="8">
    <location>
        <begin position="5"/>
        <end position="32"/>
    </location>
</feature>
<dbReference type="InterPro" id="IPR000014">
    <property type="entry name" value="PAS"/>
</dbReference>
<dbReference type="InterPro" id="IPR036890">
    <property type="entry name" value="HATPase_C_sf"/>
</dbReference>
<name>A0A4Q4KPQ2_9FLAO</name>
<dbReference type="InterPro" id="IPR011495">
    <property type="entry name" value="Sig_transdc_His_kin_sub2_dim/P"/>
</dbReference>
<dbReference type="SUPFAM" id="SSF55785">
    <property type="entry name" value="PYP-like sensor domain (PAS domain)"/>
    <property type="match status" value="1"/>
</dbReference>
<keyword evidence="11" id="KW-1185">Reference proteome</keyword>
<dbReference type="SMART" id="SM00091">
    <property type="entry name" value="PAS"/>
    <property type="match status" value="1"/>
</dbReference>
<reference evidence="10 11" key="1">
    <citation type="submission" date="2019-02" db="EMBL/GenBank/DDBJ databases">
        <title>Genome sequence of the sea-ice species Brumimicrobium glaciale.</title>
        <authorList>
            <person name="Bowman J.P."/>
        </authorList>
    </citation>
    <scope>NUCLEOTIDE SEQUENCE [LARGE SCALE GENOMIC DNA]</scope>
    <source>
        <strain evidence="10 11">IC156</strain>
    </source>
</reference>
<evidence type="ECO:0000313" key="10">
    <source>
        <dbReference type="EMBL" id="RYM35010.1"/>
    </source>
</evidence>
<dbReference type="PROSITE" id="PS50112">
    <property type="entry name" value="PAS"/>
    <property type="match status" value="1"/>
</dbReference>
<gene>
    <name evidence="10" type="ORF">ERX46_06455</name>
</gene>
<evidence type="ECO:0000256" key="5">
    <source>
        <dbReference type="ARBA" id="ARBA00022741"/>
    </source>
</evidence>
<evidence type="ECO:0000256" key="8">
    <source>
        <dbReference type="SAM" id="Coils"/>
    </source>
</evidence>
<keyword evidence="4" id="KW-0808">Transferase</keyword>
<keyword evidence="6" id="KW-0418">Kinase</keyword>
<evidence type="ECO:0000259" key="9">
    <source>
        <dbReference type="PROSITE" id="PS50112"/>
    </source>
</evidence>
<dbReference type="RefSeq" id="WP_130093018.1">
    <property type="nucleotide sequence ID" value="NZ_SETE01000002.1"/>
</dbReference>
<dbReference type="AlphaFoldDB" id="A0A4Q4KPQ2"/>
<dbReference type="InterPro" id="IPR035965">
    <property type="entry name" value="PAS-like_dom_sf"/>
</dbReference>
<comment type="caution">
    <text evidence="10">The sequence shown here is derived from an EMBL/GenBank/DDBJ whole genome shotgun (WGS) entry which is preliminary data.</text>
</comment>
<dbReference type="Pfam" id="PF13581">
    <property type="entry name" value="HATPase_c_2"/>
    <property type="match status" value="1"/>
</dbReference>
<sequence length="512" mass="58432">MKDELKKINIEIENAEINLAELRRNALKLDFSIQNNIIESNSILNKGDVQNIRAKLEEKEQLFQKTEEFFNVGRWIYYFESKTVEWSDETYKIFEYPDDFQGSLMEFYMSCIDDETASRLLKISTILTGEGEDNVINQSITTPLGNKKLLSFSSSPIKNDAGEVIAVEGLVKDLSDKITGKNGLDKFFNLSHDLHCIVHKDRYFLKVSPSWSKLLGYTEKELLTQSYEEFIHPDDIVDTQTVVDVIYVEGSTLKFENRYIKKSGEVVYLNWNSQVDTETELIYCSARDVTESKLAKEKLLSDLSEKELLLREIHHRVKNNLQIISSLLSLQSKINGDEKHLSELYQDSQNRIQSMAAIHEMFYQSDEIDKIDFGLYMNKLIADLSRSFSSSNKVIDFNIVADPIYVNLDTAIPLGLLVNEVVTNSIKHGCDTKGNVKVFATLDVLKEGSLQLLIGDHGVNSLDDILNSDEEGLGILLINSLVDQIDGEIEQLNNFEGTVFKLIFKNRLNREI</sequence>
<keyword evidence="3" id="KW-0597">Phosphoprotein</keyword>
<dbReference type="NCBIfam" id="TIGR00229">
    <property type="entry name" value="sensory_box"/>
    <property type="match status" value="1"/>
</dbReference>
<keyword evidence="8" id="KW-0175">Coiled coil</keyword>
<dbReference type="OrthoDB" id="9804645at2"/>
<comment type="catalytic activity">
    <reaction evidence="1">
        <text>ATP + protein L-histidine = ADP + protein N-phospho-L-histidine.</text>
        <dbReference type="EC" id="2.7.13.3"/>
    </reaction>
</comment>
<dbReference type="Pfam" id="PF08447">
    <property type="entry name" value="PAS_3"/>
    <property type="match status" value="1"/>
</dbReference>
<evidence type="ECO:0000256" key="7">
    <source>
        <dbReference type="ARBA" id="ARBA00022840"/>
    </source>
</evidence>
<dbReference type="PANTHER" id="PTHR41523:SF8">
    <property type="entry name" value="ETHYLENE RESPONSE SENSOR PROTEIN"/>
    <property type="match status" value="1"/>
</dbReference>
<evidence type="ECO:0000256" key="2">
    <source>
        <dbReference type="ARBA" id="ARBA00012438"/>
    </source>
</evidence>
<feature type="domain" description="PAS" evidence="9">
    <location>
        <begin position="204"/>
        <end position="235"/>
    </location>
</feature>
<dbReference type="Gene3D" id="3.30.565.10">
    <property type="entry name" value="Histidine kinase-like ATPase, C-terminal domain"/>
    <property type="match status" value="1"/>
</dbReference>
<evidence type="ECO:0000256" key="3">
    <source>
        <dbReference type="ARBA" id="ARBA00022553"/>
    </source>
</evidence>
<dbReference type="InterPro" id="IPR003594">
    <property type="entry name" value="HATPase_dom"/>
</dbReference>
<protein>
    <recommendedName>
        <fullName evidence="2">histidine kinase</fullName>
        <ecNumber evidence="2">2.7.13.3</ecNumber>
    </recommendedName>
</protein>
<dbReference type="PANTHER" id="PTHR41523">
    <property type="entry name" value="TWO-COMPONENT SYSTEM SENSOR PROTEIN"/>
    <property type="match status" value="1"/>
</dbReference>
<evidence type="ECO:0000313" key="11">
    <source>
        <dbReference type="Proteomes" id="UP000293952"/>
    </source>
</evidence>
<organism evidence="10 11">
    <name type="scientific">Brumimicrobium glaciale</name>
    <dbReference type="NCBI Taxonomy" id="200475"/>
    <lineage>
        <taxon>Bacteria</taxon>
        <taxon>Pseudomonadati</taxon>
        <taxon>Bacteroidota</taxon>
        <taxon>Flavobacteriia</taxon>
        <taxon>Flavobacteriales</taxon>
        <taxon>Crocinitomicaceae</taxon>
        <taxon>Brumimicrobium</taxon>
    </lineage>
</organism>
<evidence type="ECO:0000256" key="1">
    <source>
        <dbReference type="ARBA" id="ARBA00000085"/>
    </source>
</evidence>
<dbReference type="GO" id="GO:0005524">
    <property type="term" value="F:ATP binding"/>
    <property type="evidence" value="ECO:0007669"/>
    <property type="project" value="UniProtKB-KW"/>
</dbReference>
<dbReference type="GO" id="GO:0004673">
    <property type="term" value="F:protein histidine kinase activity"/>
    <property type="evidence" value="ECO:0007669"/>
    <property type="project" value="UniProtKB-EC"/>
</dbReference>
<keyword evidence="7" id="KW-0067">ATP-binding</keyword>
<dbReference type="SUPFAM" id="SSF55874">
    <property type="entry name" value="ATPase domain of HSP90 chaperone/DNA topoisomerase II/histidine kinase"/>
    <property type="match status" value="1"/>
</dbReference>
<evidence type="ECO:0000256" key="6">
    <source>
        <dbReference type="ARBA" id="ARBA00022777"/>
    </source>
</evidence>
<proteinExistence type="predicted"/>
<dbReference type="EC" id="2.7.13.3" evidence="2"/>
<dbReference type="Gene3D" id="3.30.450.20">
    <property type="entry name" value="PAS domain"/>
    <property type="match status" value="2"/>
</dbReference>
<dbReference type="CDD" id="cd00130">
    <property type="entry name" value="PAS"/>
    <property type="match status" value="1"/>
</dbReference>
<dbReference type="EMBL" id="SETE01000002">
    <property type="protein sequence ID" value="RYM35010.1"/>
    <property type="molecule type" value="Genomic_DNA"/>
</dbReference>
<dbReference type="Pfam" id="PF07568">
    <property type="entry name" value="HisKA_2"/>
    <property type="match status" value="1"/>
</dbReference>
<keyword evidence="5" id="KW-0547">Nucleotide-binding</keyword>